<reference evidence="1" key="1">
    <citation type="journal article" date="2021" name="Proc. Natl. Acad. Sci. U.S.A.">
        <title>A Catalog of Tens of Thousands of Viruses from Human Metagenomes Reveals Hidden Associations with Chronic Diseases.</title>
        <authorList>
            <person name="Tisza M.J."/>
            <person name="Buck C.B."/>
        </authorList>
    </citation>
    <scope>NUCLEOTIDE SEQUENCE</scope>
    <source>
        <strain evidence="1">CtES717</strain>
    </source>
</reference>
<protein>
    <submittedName>
        <fullName evidence="1">Uncharacterized protein</fullName>
    </submittedName>
</protein>
<proteinExistence type="predicted"/>
<sequence length="120" mass="13908">MSEIEVGEYVRTEEGYIGILIEYIPNALNYLKIDVGKEIRRDNGMSDNYIYTRYGFQLKHSKQLIDLVEVGDYVNGELITDKWDTRISSIRSNFSEEDIKTILTKEIYMANCYKAGGEEC</sequence>
<dbReference type="EMBL" id="BK057795">
    <property type="protein sequence ID" value="DAE92213.1"/>
    <property type="molecule type" value="Genomic_DNA"/>
</dbReference>
<organism evidence="1">
    <name type="scientific">Siphoviridae sp. ctES717</name>
    <dbReference type="NCBI Taxonomy" id="2827564"/>
    <lineage>
        <taxon>Viruses</taxon>
        <taxon>Duplodnaviria</taxon>
        <taxon>Heunggongvirae</taxon>
        <taxon>Uroviricota</taxon>
        <taxon>Caudoviricetes</taxon>
    </lineage>
</organism>
<accession>A0A8S5RSJ3</accession>
<evidence type="ECO:0000313" key="1">
    <source>
        <dbReference type="EMBL" id="DAE92213.1"/>
    </source>
</evidence>
<name>A0A8S5RSJ3_9CAUD</name>